<evidence type="ECO:0000256" key="1">
    <source>
        <dbReference type="SAM" id="MobiDB-lite"/>
    </source>
</evidence>
<feature type="compositionally biased region" description="Basic residues" evidence="1">
    <location>
        <begin position="76"/>
        <end position="88"/>
    </location>
</feature>
<comment type="caution">
    <text evidence="2">The sequence shown here is derived from an EMBL/GenBank/DDBJ whole genome shotgun (WGS) entry which is preliminary data.</text>
</comment>
<feature type="region of interest" description="Disordered" evidence="1">
    <location>
        <begin position="313"/>
        <end position="383"/>
    </location>
</feature>
<reference evidence="2 3" key="1">
    <citation type="journal article" date="2018" name="Nat. Ecol. Evol.">
        <title>Genomic signatures of mitonuclear coevolution across populations of Tigriopus californicus.</title>
        <authorList>
            <person name="Barreto F.S."/>
            <person name="Watson E.T."/>
            <person name="Lima T.G."/>
            <person name="Willett C.S."/>
            <person name="Edmands S."/>
            <person name="Li W."/>
            <person name="Burton R.S."/>
        </authorList>
    </citation>
    <scope>NUCLEOTIDE SEQUENCE [LARGE SCALE GENOMIC DNA]</scope>
    <source>
        <strain evidence="2 3">San Diego</strain>
    </source>
</reference>
<sequence length="1392" mass="158229">MDMANSGPPPVLGAHMMGNLSVPLGSTNLAVASGMTIMTMGLVLENLVKQSDMNSQAHPQSQPKNQNQNYSNFSRRMSKSRNPHRSRKKDGPSPTEGTEFLPTMYPDSSRLPEYLTSPRNYDTVLNYPGYFYSKVGDKSYKNNVSFYNYGLARPDTPESNNDEKENFEPYTFTKRPITNVDEDTHVLAGFENEPLYKKTTRVLAPPKTSVSFMDLSESPFHATNEAIKAKFQPQFGQGSFQDLPEKVKATQEPEEEKEFSTFGQKETVLEKSFSTERGRVKVVRKKVPKVPHIGGFRTATHDIIGKNMNAVAKESDQEPLKGQKHNQYQPNKEFVRQPTRRFKVGPTAVKPSVNESLDIQGSPKPSNPTLTTTAKSVDGMKPTSYSYKDGQSYVQVNLNPDGVGQDPSQPSIPETNDSRDFNVINLGEDEDLFNEDLTFNEDNQSGDQDALYPNTFFHNIPKPTHSHEDLGDTAGIVQVTEERQSFGPMKELEPVRPSKFPNFPIRNLYPGEAPKTSTISTTTTRTPYLVQMSTTVQPSEITCIHEPFAVLDRVKPTNRPTTKMGPVMDALIPEYLDVIQTRKDTIPQLGHGLEDVDKAFFNGLNELKDLHGRHEEDTRIDLGNTDTFFKIQQNFNKGNVLKSEPDTALVHLDEYVESQDEIPEGPLYYGEIVERPPHFDENGFVEDKPDSEKDRDFLKIVDQFENKLVTESNHFKDKGYRRKKHPLPQVIQEHVHDFQENFDTLDGHEQYHDTDGHAFHTSPSYSGSGPGPSSPQEIIPDDSHSKRPPPNQFKFGDFNSDIKEFVTDDREILELTEFPISEEMIFDEPAHLTFEPSGPTNYGHSGPVSDGYDIPEPSYTLDVDMDWQRKHILSKINSRNRLNIPRSLNPPRHKAQFSVIPQELISDNDPGFRRRQEMLLKLQKNNKFQRLLKQYGFDQFAHKPLSRKKKLMLIKRIQQIKRNQLRMAQIQKNGPHLRDRNFKVVHPLNGPGAHHGQRGRPFPRRPQGPIVPLVQTGHRLHKFKTALKVVTPADRKFDVVYPHGVEDDSIISQIARFGNFDNFVIGFLINYVYNRYVRNQFLRDVPAIIADQVPTILNTLGFGGRKRSLNNGPLLDPAVYSIASNDSDTLIEALAMPDDLWRGFSEWNYFSVYDIDSLFTLLDAIEEQPSHPDNSGPRESLDAPIESAKLDQTKPDQPLPAIDSKRRRRETENSRIDFIDAKEYLQKVVYPSMSKNDAKININPPSQSNFQYKEEYMKENADMLQNVLKNQSIQNVIHQIDTKTSDFIKKLISPDTELIKVNDTLQILRIKDLPAKQNNGFSSTQLTTTLNSIRSTQTEAPFDGGASHVPQLLVFGVTPNFNRQHHHNSLTINHSFNHQQSLCAFSLKSFFF</sequence>
<name>A0A553PS93_TIGCA</name>
<feature type="compositionally biased region" description="Basic and acidic residues" evidence="1">
    <location>
        <begin position="746"/>
        <end position="758"/>
    </location>
</feature>
<evidence type="ECO:0000313" key="3">
    <source>
        <dbReference type="Proteomes" id="UP000318571"/>
    </source>
</evidence>
<protein>
    <submittedName>
        <fullName evidence="2">Uncharacterized protein</fullName>
    </submittedName>
</protein>
<evidence type="ECO:0000313" key="2">
    <source>
        <dbReference type="EMBL" id="TRY80545.1"/>
    </source>
</evidence>
<feature type="compositionally biased region" description="Polar residues" evidence="1">
    <location>
        <begin position="353"/>
        <end position="375"/>
    </location>
</feature>
<feature type="region of interest" description="Disordered" evidence="1">
    <location>
        <begin position="1187"/>
        <end position="1213"/>
    </location>
</feature>
<dbReference type="EMBL" id="VCGU01000001">
    <property type="protein sequence ID" value="TRY80545.1"/>
    <property type="molecule type" value="Genomic_DNA"/>
</dbReference>
<keyword evidence="3" id="KW-1185">Reference proteome</keyword>
<accession>A0A553PS93</accession>
<proteinExistence type="predicted"/>
<feature type="region of interest" description="Disordered" evidence="1">
    <location>
        <begin position="746"/>
        <end position="797"/>
    </location>
</feature>
<organism evidence="2 3">
    <name type="scientific">Tigriopus californicus</name>
    <name type="common">Marine copepod</name>
    <dbReference type="NCBI Taxonomy" id="6832"/>
    <lineage>
        <taxon>Eukaryota</taxon>
        <taxon>Metazoa</taxon>
        <taxon>Ecdysozoa</taxon>
        <taxon>Arthropoda</taxon>
        <taxon>Crustacea</taxon>
        <taxon>Multicrustacea</taxon>
        <taxon>Hexanauplia</taxon>
        <taxon>Copepoda</taxon>
        <taxon>Harpacticoida</taxon>
        <taxon>Harpacticidae</taxon>
        <taxon>Tigriopus</taxon>
    </lineage>
</organism>
<feature type="compositionally biased region" description="Polar residues" evidence="1">
    <location>
        <begin position="52"/>
        <end position="75"/>
    </location>
</feature>
<dbReference type="Proteomes" id="UP000318571">
    <property type="component" value="Chromosome 12"/>
</dbReference>
<feature type="region of interest" description="Disordered" evidence="1">
    <location>
        <begin position="52"/>
        <end position="114"/>
    </location>
</feature>
<gene>
    <name evidence="2" type="ORF">TCAL_04791</name>
</gene>